<dbReference type="InterPro" id="IPR036968">
    <property type="entry name" value="Enolpyruvate_Tfrase_sf"/>
</dbReference>
<protein>
    <recommendedName>
        <fullName evidence="12">UDP-N-acetylglucosamine 1-carboxyvinyltransferase</fullName>
        <ecNumber evidence="12">2.5.1.7</ecNumber>
    </recommendedName>
    <alternativeName>
        <fullName evidence="12">Enoylpyruvate transferase</fullName>
    </alternativeName>
    <alternativeName>
        <fullName evidence="12">UDP-N-acetylglucosamine enolpyruvyl transferase</fullName>
        <shortName evidence="12">EPT</shortName>
    </alternativeName>
</protein>
<keyword evidence="4 12" id="KW-0132">Cell division</keyword>
<dbReference type="GO" id="GO:0051301">
    <property type="term" value="P:cell division"/>
    <property type="evidence" value="ECO:0007669"/>
    <property type="project" value="UniProtKB-KW"/>
</dbReference>
<feature type="binding site" evidence="12">
    <location>
        <begin position="22"/>
        <end position="23"/>
    </location>
    <ligand>
        <name>phosphoenolpyruvate</name>
        <dbReference type="ChEBI" id="CHEBI:58702"/>
    </ligand>
</feature>
<keyword evidence="8 12" id="KW-0131">Cell cycle</keyword>
<dbReference type="NCBIfam" id="NF009470">
    <property type="entry name" value="PRK12830.1"/>
    <property type="match status" value="1"/>
</dbReference>
<comment type="pathway">
    <text evidence="2 12">Cell wall biogenesis; peptidoglycan biosynthesis.</text>
</comment>
<evidence type="ECO:0000256" key="1">
    <source>
        <dbReference type="ARBA" id="ARBA00004496"/>
    </source>
</evidence>
<evidence type="ECO:0000256" key="6">
    <source>
        <dbReference type="ARBA" id="ARBA00022960"/>
    </source>
</evidence>
<evidence type="ECO:0000313" key="15">
    <source>
        <dbReference type="Proteomes" id="UP000515847"/>
    </source>
</evidence>
<evidence type="ECO:0000256" key="9">
    <source>
        <dbReference type="ARBA" id="ARBA00023316"/>
    </source>
</evidence>
<keyword evidence="7 12" id="KW-0573">Peptidoglycan synthesis</keyword>
<feature type="binding site" evidence="12">
    <location>
        <begin position="122"/>
        <end position="126"/>
    </location>
    <ligand>
        <name>UDP-N-acetyl-alpha-D-glucosamine</name>
        <dbReference type="ChEBI" id="CHEBI:57705"/>
    </ligand>
</feature>
<dbReference type="NCBIfam" id="NF006873">
    <property type="entry name" value="PRK09369.1"/>
    <property type="match status" value="1"/>
</dbReference>
<comment type="similarity">
    <text evidence="10 12">Belongs to the EPSP synthase family. MurA subfamily.</text>
</comment>
<dbReference type="Pfam" id="PF00275">
    <property type="entry name" value="EPSP_synthase"/>
    <property type="match status" value="1"/>
</dbReference>
<dbReference type="InterPro" id="IPR013792">
    <property type="entry name" value="RNA3'P_cycl/enolpyr_Trfase_a/b"/>
</dbReference>
<keyword evidence="12" id="KW-0670">Pyruvate</keyword>
<dbReference type="GO" id="GO:0005737">
    <property type="term" value="C:cytoplasm"/>
    <property type="evidence" value="ECO:0007669"/>
    <property type="project" value="UniProtKB-SubCell"/>
</dbReference>
<dbReference type="InterPro" id="IPR005750">
    <property type="entry name" value="UDP_GlcNAc_COvinyl_MurA"/>
</dbReference>
<feature type="domain" description="Enolpyruvate transferase" evidence="13">
    <location>
        <begin position="6"/>
        <end position="406"/>
    </location>
</feature>
<dbReference type="GO" id="GO:0071555">
    <property type="term" value="P:cell wall organization"/>
    <property type="evidence" value="ECO:0007669"/>
    <property type="project" value="UniProtKB-KW"/>
</dbReference>
<proteinExistence type="inferred from homology"/>
<dbReference type="OrthoDB" id="9803760at2"/>
<evidence type="ECO:0000256" key="5">
    <source>
        <dbReference type="ARBA" id="ARBA00022679"/>
    </source>
</evidence>
<evidence type="ECO:0000256" key="11">
    <source>
        <dbReference type="ARBA" id="ARBA00047527"/>
    </source>
</evidence>
<organism evidence="14 15">
    <name type="scientific">Thermanaerosceptrum fracticalcis</name>
    <dbReference type="NCBI Taxonomy" id="1712410"/>
    <lineage>
        <taxon>Bacteria</taxon>
        <taxon>Bacillati</taxon>
        <taxon>Bacillota</taxon>
        <taxon>Clostridia</taxon>
        <taxon>Eubacteriales</taxon>
        <taxon>Peptococcaceae</taxon>
        <taxon>Thermanaerosceptrum</taxon>
    </lineage>
</organism>
<feature type="binding site" evidence="12">
    <location>
        <position position="327"/>
    </location>
    <ligand>
        <name>UDP-N-acetyl-alpha-D-glucosamine</name>
        <dbReference type="ChEBI" id="CHEBI:57705"/>
    </ligand>
</feature>
<evidence type="ECO:0000313" key="14">
    <source>
        <dbReference type="EMBL" id="QNB47039.1"/>
    </source>
</evidence>
<comment type="function">
    <text evidence="12">Cell wall formation. Adds enolpyruvyl to UDP-N-acetylglucosamine.</text>
</comment>
<dbReference type="Proteomes" id="UP000515847">
    <property type="component" value="Chromosome"/>
</dbReference>
<evidence type="ECO:0000256" key="4">
    <source>
        <dbReference type="ARBA" id="ARBA00022618"/>
    </source>
</evidence>
<dbReference type="PANTHER" id="PTHR43783">
    <property type="entry name" value="UDP-N-ACETYLGLUCOSAMINE 1-CARBOXYVINYLTRANSFERASE"/>
    <property type="match status" value="1"/>
</dbReference>
<evidence type="ECO:0000256" key="3">
    <source>
        <dbReference type="ARBA" id="ARBA00022490"/>
    </source>
</evidence>
<feature type="binding site" evidence="12">
    <location>
        <position position="93"/>
    </location>
    <ligand>
        <name>UDP-N-acetyl-alpha-D-glucosamine</name>
        <dbReference type="ChEBI" id="CHEBI:57705"/>
    </ligand>
</feature>
<feature type="binding site" evidence="12">
    <location>
        <position position="305"/>
    </location>
    <ligand>
        <name>UDP-N-acetyl-alpha-D-glucosamine</name>
        <dbReference type="ChEBI" id="CHEBI:57705"/>
    </ligand>
</feature>
<dbReference type="PANTHER" id="PTHR43783:SF1">
    <property type="entry name" value="UDP-N-ACETYLGLUCOSAMINE 1-CARBOXYVINYLTRANSFERASE"/>
    <property type="match status" value="1"/>
</dbReference>
<keyword evidence="9 12" id="KW-0961">Cell wall biogenesis/degradation</keyword>
<dbReference type="UniPathway" id="UPA00219"/>
<dbReference type="RefSeq" id="WP_034420659.1">
    <property type="nucleotide sequence ID" value="NZ_CP045798.1"/>
</dbReference>
<feature type="modified residue" description="2-(S-cysteinyl)pyruvic acid O-phosphothioketal" evidence="12">
    <location>
        <position position="117"/>
    </location>
</feature>
<dbReference type="CDD" id="cd01555">
    <property type="entry name" value="UdpNAET"/>
    <property type="match status" value="1"/>
</dbReference>
<dbReference type="GO" id="GO:0008360">
    <property type="term" value="P:regulation of cell shape"/>
    <property type="evidence" value="ECO:0007669"/>
    <property type="project" value="UniProtKB-KW"/>
</dbReference>
<dbReference type="FunFam" id="3.65.10.10:FF:000001">
    <property type="entry name" value="UDP-N-acetylglucosamine 1-carboxyvinyltransferase"/>
    <property type="match status" value="1"/>
</dbReference>
<keyword evidence="3 12" id="KW-0963">Cytoplasm</keyword>
<feature type="active site" description="Proton donor" evidence="12">
    <location>
        <position position="117"/>
    </location>
</feature>
<keyword evidence="5 12" id="KW-0808">Transferase</keyword>
<accession>A0A7G6E4N5</accession>
<dbReference type="AlphaFoldDB" id="A0A7G6E4N5"/>
<dbReference type="NCBIfam" id="TIGR01072">
    <property type="entry name" value="murA"/>
    <property type="match status" value="1"/>
</dbReference>
<comment type="catalytic activity">
    <reaction evidence="11 12">
        <text>phosphoenolpyruvate + UDP-N-acetyl-alpha-D-glucosamine = UDP-N-acetyl-3-O-(1-carboxyvinyl)-alpha-D-glucosamine + phosphate</text>
        <dbReference type="Rhea" id="RHEA:18681"/>
        <dbReference type="ChEBI" id="CHEBI:43474"/>
        <dbReference type="ChEBI" id="CHEBI:57705"/>
        <dbReference type="ChEBI" id="CHEBI:58702"/>
        <dbReference type="ChEBI" id="CHEBI:68483"/>
        <dbReference type="EC" id="2.5.1.7"/>
    </reaction>
</comment>
<keyword evidence="15" id="KW-1185">Reference proteome</keyword>
<dbReference type="Gene3D" id="3.65.10.10">
    <property type="entry name" value="Enolpyruvate transferase domain"/>
    <property type="match status" value="2"/>
</dbReference>
<dbReference type="GO" id="GO:0019277">
    <property type="term" value="P:UDP-N-acetylgalactosamine biosynthetic process"/>
    <property type="evidence" value="ECO:0007669"/>
    <property type="project" value="InterPro"/>
</dbReference>
<dbReference type="GO" id="GO:0009252">
    <property type="term" value="P:peptidoglycan biosynthetic process"/>
    <property type="evidence" value="ECO:0007669"/>
    <property type="project" value="UniProtKB-UniRule"/>
</dbReference>
<comment type="subcellular location">
    <subcellularLocation>
        <location evidence="1 12">Cytoplasm</location>
    </subcellularLocation>
</comment>
<evidence type="ECO:0000259" key="13">
    <source>
        <dbReference type="Pfam" id="PF00275"/>
    </source>
</evidence>
<dbReference type="EC" id="2.5.1.7" evidence="12"/>
<dbReference type="HAMAP" id="MF_00111">
    <property type="entry name" value="MurA"/>
    <property type="match status" value="1"/>
</dbReference>
<comment type="caution">
    <text evidence="12">Lacks conserved residue(s) required for the propagation of feature annotation.</text>
</comment>
<evidence type="ECO:0000256" key="12">
    <source>
        <dbReference type="HAMAP-Rule" id="MF_00111"/>
    </source>
</evidence>
<dbReference type="KEGG" id="tfr:BR63_12405"/>
<evidence type="ECO:0000256" key="7">
    <source>
        <dbReference type="ARBA" id="ARBA00022984"/>
    </source>
</evidence>
<evidence type="ECO:0000256" key="10">
    <source>
        <dbReference type="ARBA" id="ARBA00038367"/>
    </source>
</evidence>
<reference evidence="14 15" key="1">
    <citation type="journal article" date="2019" name="Front. Microbiol.">
        <title>Thermoanaerosceptrum fracticalcis gen. nov. sp. nov., a Novel Fumarate-Fermenting Microorganism From a Deep Fractured Carbonate Aquifer of the US Great Basin.</title>
        <authorList>
            <person name="Hamilton-Brehm S.D."/>
            <person name="Stewart L.E."/>
            <person name="Zavarin M."/>
            <person name="Caldwell M."/>
            <person name="Lawson P.A."/>
            <person name="Onstott T.C."/>
            <person name="Grzymski J."/>
            <person name="Neveux I."/>
            <person name="Lollar B.S."/>
            <person name="Russell C.E."/>
            <person name="Moser D.P."/>
        </authorList>
    </citation>
    <scope>NUCLEOTIDE SEQUENCE [LARGE SCALE GENOMIC DNA]</scope>
    <source>
        <strain evidence="14 15">DRI-13</strain>
    </source>
</reference>
<gene>
    <name evidence="12 14" type="primary">murA</name>
    <name evidence="14" type="ORF">BR63_12405</name>
</gene>
<evidence type="ECO:0000256" key="2">
    <source>
        <dbReference type="ARBA" id="ARBA00004752"/>
    </source>
</evidence>
<dbReference type="EMBL" id="CP045798">
    <property type="protein sequence ID" value="QNB47039.1"/>
    <property type="molecule type" value="Genomic_DNA"/>
</dbReference>
<sequence>MDRIIVKGGKPLQGKITVSGAKNAVLPVIVASLLAEGNCRIQDVPHLADVDTICGVLGELGASVNRADDNTLDLNCRDINKCEAPYEYVRKMRASVLVMGPLLGRLGRARISMPGGCAIGTRPIDLHLKGFEAMGVRISMDHGYIKAEAPKLTGARIYLDYPSVGATENIMMAAALAQGTTVIENAAEEPEIVDLANFINAMGGKVKGAGTNVIKIEGVKSLGGTVHNVIPDRIEAGSYLVAGAATGGNLLLENVIADHIKPVIAKLIEAGVEIYEEGSGIRVIAKNPIEAVDVKTLPYPGFPTDMQAQFMALMTIAQGTSIITETVFENRFMHAEELRRMGADIKIEGRSAVVEGVRQLNGAPVKASDLRAGAALIIAGLVAEGDTEITNVHHIDRGYDNIVGKLKAVGARITRE</sequence>
<dbReference type="SUPFAM" id="SSF55205">
    <property type="entry name" value="EPT/RTPC-like"/>
    <property type="match status" value="1"/>
</dbReference>
<dbReference type="GO" id="GO:0008760">
    <property type="term" value="F:UDP-N-acetylglucosamine 1-carboxyvinyltransferase activity"/>
    <property type="evidence" value="ECO:0007669"/>
    <property type="project" value="UniProtKB-UniRule"/>
</dbReference>
<evidence type="ECO:0000256" key="8">
    <source>
        <dbReference type="ARBA" id="ARBA00023306"/>
    </source>
</evidence>
<name>A0A7G6E4N5_THEFR</name>
<dbReference type="InterPro" id="IPR001986">
    <property type="entry name" value="Enolpyruvate_Tfrase_dom"/>
</dbReference>
<keyword evidence="6 12" id="KW-0133">Cell shape</keyword>
<dbReference type="InterPro" id="IPR050068">
    <property type="entry name" value="MurA_subfamily"/>
</dbReference>